<dbReference type="InterPro" id="IPR029063">
    <property type="entry name" value="SAM-dependent_MTases_sf"/>
</dbReference>
<name>A0A6P8EPH7_CLUHA</name>
<protein>
    <submittedName>
        <fullName evidence="3">Uncharacterized methyltransferase YcgJ isoform X1</fullName>
    </submittedName>
</protein>
<dbReference type="AlphaFoldDB" id="A0A6P8EPH7"/>
<dbReference type="PANTHER" id="PTHR44942">
    <property type="entry name" value="METHYLTRANSF_11 DOMAIN-CONTAINING PROTEIN"/>
    <property type="match status" value="1"/>
</dbReference>
<dbReference type="PANTHER" id="PTHR44942:SF9">
    <property type="entry name" value="NOVEL PROTEIN-RELATED"/>
    <property type="match status" value="1"/>
</dbReference>
<dbReference type="Proteomes" id="UP000515152">
    <property type="component" value="Chromosome 21"/>
</dbReference>
<evidence type="ECO:0000313" key="2">
    <source>
        <dbReference type="Proteomes" id="UP000515152"/>
    </source>
</evidence>
<evidence type="ECO:0000313" key="3">
    <source>
        <dbReference type="RefSeq" id="XP_031414035.1"/>
    </source>
</evidence>
<dbReference type="OrthoDB" id="506498at2759"/>
<keyword evidence="3" id="KW-0489">Methyltransferase</keyword>
<dbReference type="GeneID" id="105896622"/>
<reference evidence="3" key="1">
    <citation type="submission" date="2025-08" db="UniProtKB">
        <authorList>
            <consortium name="RefSeq"/>
        </authorList>
    </citation>
    <scope>IDENTIFICATION</scope>
</reference>
<dbReference type="Pfam" id="PF08241">
    <property type="entry name" value="Methyltransf_11"/>
    <property type="match status" value="1"/>
</dbReference>
<dbReference type="FunFam" id="3.40.50.150:FF:000370">
    <property type="entry name" value="Si:ch211-93g23.2"/>
    <property type="match status" value="1"/>
</dbReference>
<dbReference type="SUPFAM" id="SSF53335">
    <property type="entry name" value="S-adenosyl-L-methionine-dependent methyltransferases"/>
    <property type="match status" value="1"/>
</dbReference>
<dbReference type="GO" id="GO:0008757">
    <property type="term" value="F:S-adenosylmethionine-dependent methyltransferase activity"/>
    <property type="evidence" value="ECO:0007669"/>
    <property type="project" value="InterPro"/>
</dbReference>
<feature type="domain" description="Methyltransferase type 11" evidence="1">
    <location>
        <begin position="74"/>
        <end position="165"/>
    </location>
</feature>
<dbReference type="GO" id="GO:0032259">
    <property type="term" value="P:methylation"/>
    <property type="evidence" value="ECO:0007669"/>
    <property type="project" value="UniProtKB-KW"/>
</dbReference>
<dbReference type="RefSeq" id="XP_031414035.1">
    <property type="nucleotide sequence ID" value="XM_031558175.2"/>
</dbReference>
<organism evidence="2 3">
    <name type="scientific">Clupea harengus</name>
    <name type="common">Atlantic herring</name>
    <dbReference type="NCBI Taxonomy" id="7950"/>
    <lineage>
        <taxon>Eukaryota</taxon>
        <taxon>Metazoa</taxon>
        <taxon>Chordata</taxon>
        <taxon>Craniata</taxon>
        <taxon>Vertebrata</taxon>
        <taxon>Euteleostomi</taxon>
        <taxon>Actinopterygii</taxon>
        <taxon>Neopterygii</taxon>
        <taxon>Teleostei</taxon>
        <taxon>Clupei</taxon>
        <taxon>Clupeiformes</taxon>
        <taxon>Clupeoidei</taxon>
        <taxon>Clupeidae</taxon>
        <taxon>Clupea</taxon>
    </lineage>
</organism>
<dbReference type="CDD" id="cd02440">
    <property type="entry name" value="AdoMet_MTases"/>
    <property type="match status" value="1"/>
</dbReference>
<dbReference type="Gene3D" id="3.40.50.150">
    <property type="entry name" value="Vaccinia Virus protein VP39"/>
    <property type="match status" value="1"/>
</dbReference>
<proteinExistence type="predicted"/>
<evidence type="ECO:0000259" key="1">
    <source>
        <dbReference type="Pfam" id="PF08241"/>
    </source>
</evidence>
<gene>
    <name evidence="3" type="primary">si:ch211-93g23.2</name>
</gene>
<dbReference type="InterPro" id="IPR013216">
    <property type="entry name" value="Methyltransf_11"/>
</dbReference>
<keyword evidence="2" id="KW-1185">Reference proteome</keyword>
<keyword evidence="3" id="KW-0808">Transferase</keyword>
<dbReference type="InterPro" id="IPR051052">
    <property type="entry name" value="Diverse_substrate_MTase"/>
</dbReference>
<sequence length="302" mass="34202">MLANSDRATFILSPLRISKGLTAVQERCLMAERRYEGKDHAVSYQKYRVSPQEVVEEVLAFLERRKAKPFHLALDVGCGSGQGTVFLAPHFTHVVGIDVSSAMLEFAMASDHPPNVSYRQSPAEQMPFEDGVVDLVTSMTAAHWFDRPRFLLEADRLLRPGGCLALLSYTMDFELECGDHSSRLNAICQEFYAALLPHRSTHLGSSSLMLYKQMYDSIPYEDKEWHECLRVRKKMPLFSYMHMVETFTSYQALLQKDPLEAKRLSQDITDKLVSALGVSSPETDVTVVVKYFYLLACKPSTK</sequence>
<accession>A0A6P8EPH7</accession>